<evidence type="ECO:0000313" key="2">
    <source>
        <dbReference type="EMBL" id="GGX59208.1"/>
    </source>
</evidence>
<organism evidence="2 3">
    <name type="scientific">Saccharospirillum salsuginis</name>
    <dbReference type="NCBI Taxonomy" id="418750"/>
    <lineage>
        <taxon>Bacteria</taxon>
        <taxon>Pseudomonadati</taxon>
        <taxon>Pseudomonadota</taxon>
        <taxon>Gammaproteobacteria</taxon>
        <taxon>Oceanospirillales</taxon>
        <taxon>Saccharospirillaceae</taxon>
        <taxon>Saccharospirillum</taxon>
    </lineage>
</organism>
<dbReference type="Proteomes" id="UP000626148">
    <property type="component" value="Unassembled WGS sequence"/>
</dbReference>
<dbReference type="RefSeq" id="WP_189609875.1">
    <property type="nucleotide sequence ID" value="NZ_BMXR01000007.1"/>
</dbReference>
<sequence>MSNRTLGLSLIALALLHQVVGLLTFHQPLKDAIALGWWASQDRDEPLRAVMFWFFYFGFLLALWGESIRHRTDPLRRVEWGGGALLSLLGGMAIPPSGFWAVMVLCLVYGYRQRSRTLGVPV</sequence>
<keyword evidence="1" id="KW-0472">Membrane</keyword>
<dbReference type="AlphaFoldDB" id="A0A918KEB0"/>
<accession>A0A918KEB0</accession>
<reference evidence="2" key="1">
    <citation type="journal article" date="2014" name="Int. J. Syst. Evol. Microbiol.">
        <title>Complete genome sequence of Corynebacterium casei LMG S-19264T (=DSM 44701T), isolated from a smear-ripened cheese.</title>
        <authorList>
            <consortium name="US DOE Joint Genome Institute (JGI-PGF)"/>
            <person name="Walter F."/>
            <person name="Albersmeier A."/>
            <person name="Kalinowski J."/>
            <person name="Ruckert C."/>
        </authorList>
    </citation>
    <scope>NUCLEOTIDE SEQUENCE</scope>
    <source>
        <strain evidence="2">KCTC 22169</strain>
    </source>
</reference>
<keyword evidence="1" id="KW-0812">Transmembrane</keyword>
<reference evidence="2" key="2">
    <citation type="submission" date="2020-09" db="EMBL/GenBank/DDBJ databases">
        <authorList>
            <person name="Sun Q."/>
            <person name="Kim S."/>
        </authorList>
    </citation>
    <scope>NUCLEOTIDE SEQUENCE</scope>
    <source>
        <strain evidence="2">KCTC 22169</strain>
    </source>
</reference>
<keyword evidence="3" id="KW-1185">Reference proteome</keyword>
<gene>
    <name evidence="2" type="ORF">GCM10007392_28750</name>
</gene>
<dbReference type="InterPro" id="IPR045590">
    <property type="entry name" value="DUF6463"/>
</dbReference>
<dbReference type="Pfam" id="PF20064">
    <property type="entry name" value="DUF6463"/>
    <property type="match status" value="1"/>
</dbReference>
<feature type="transmembrane region" description="Helical" evidence="1">
    <location>
        <begin position="45"/>
        <end position="64"/>
    </location>
</feature>
<keyword evidence="1" id="KW-1133">Transmembrane helix</keyword>
<evidence type="ECO:0000313" key="3">
    <source>
        <dbReference type="Proteomes" id="UP000626148"/>
    </source>
</evidence>
<name>A0A918KEB0_9GAMM</name>
<evidence type="ECO:0000256" key="1">
    <source>
        <dbReference type="SAM" id="Phobius"/>
    </source>
</evidence>
<feature type="transmembrane region" description="Helical" evidence="1">
    <location>
        <begin position="85"/>
        <end position="111"/>
    </location>
</feature>
<proteinExistence type="predicted"/>
<protein>
    <submittedName>
        <fullName evidence="2">Uncharacterized protein</fullName>
    </submittedName>
</protein>
<dbReference type="EMBL" id="BMXR01000007">
    <property type="protein sequence ID" value="GGX59208.1"/>
    <property type="molecule type" value="Genomic_DNA"/>
</dbReference>
<comment type="caution">
    <text evidence="2">The sequence shown here is derived from an EMBL/GenBank/DDBJ whole genome shotgun (WGS) entry which is preliminary data.</text>
</comment>